<reference evidence="2 3" key="1">
    <citation type="submission" date="2020-08" db="EMBL/GenBank/DDBJ databases">
        <authorList>
            <person name="Newling K."/>
            <person name="Davey J."/>
            <person name="Forrester S."/>
        </authorList>
    </citation>
    <scope>NUCLEOTIDE SEQUENCE [LARGE SCALE GENOMIC DNA]</scope>
    <source>
        <strain evidence="3">Crithidia deanei Carvalho (ATCC PRA-265)</strain>
    </source>
</reference>
<dbReference type="PANTHER" id="PTHR11679">
    <property type="entry name" value="VESICLE PROTEIN SORTING-ASSOCIATED"/>
    <property type="match status" value="1"/>
</dbReference>
<dbReference type="EMBL" id="LR877164">
    <property type="protein sequence ID" value="CAD2221326.1"/>
    <property type="molecule type" value="Genomic_DNA"/>
</dbReference>
<proteinExistence type="inferred from homology"/>
<dbReference type="Pfam" id="PF00995">
    <property type="entry name" value="Sec1"/>
    <property type="match status" value="1"/>
</dbReference>
<keyword evidence="3" id="KW-1185">Reference proteome</keyword>
<evidence type="ECO:0000313" key="3">
    <source>
        <dbReference type="Proteomes" id="UP000515908"/>
    </source>
</evidence>
<dbReference type="Proteomes" id="UP000515908">
    <property type="component" value="Chromosome 20"/>
</dbReference>
<dbReference type="VEuPathDB" id="TriTrypDB:ADEAN_000885800"/>
<comment type="similarity">
    <text evidence="1">Belongs to the STXBP/unc-18/SEC1 family.</text>
</comment>
<dbReference type="SUPFAM" id="SSF56815">
    <property type="entry name" value="Sec1/munc18-like (SM) proteins"/>
    <property type="match status" value="1"/>
</dbReference>
<dbReference type="InterPro" id="IPR027482">
    <property type="entry name" value="Sec1-like_dom2"/>
</dbReference>
<sequence length="444" mass="48356">MNSIVEGVCHVLMSLDMLPIIAHSKTGAAEEVARRLSVRLSDAVKEGSLSDSTSSSYGRPLILLVDRTSDIATALHHPFTYRGLLVEVGGMRLNKCTVRGADGNDEVVEIDPDRDNFYLENAAREFGVIGENIQEALAAYKAEYQALAEQSAGGGDDSYSDANAMSRLLATAPLLAEEKRSLDTHAKLAYSFLRVIQDRLLDHFHGVESGILRGNMDRAEVTRLLGSSNCSLEDRQRLFLIAYLMAAPGSEEAAFVEKQAPLLERNVSLAPELDTKRAPTSFPAFQYLKHLRSWTVNKTGDQAAANEGAGWGFAQQFVKNIASSLARGAEVDLPLTKLVSALSQDAADVTSYQSGQEATLRQKLLDTVAAVDPRNRKTVNLHHVRFSQTLVFTIGGGSIAEYDDLKRWESTRGGSKSVYYGCTSIVSGEELLKQLSILGSDLQK</sequence>
<accession>A0A7G2CNA9</accession>
<name>A0A7G2CNA9_9TRYP</name>
<protein>
    <submittedName>
        <fullName evidence="2">Sec1 family, putative</fullName>
    </submittedName>
</protein>
<evidence type="ECO:0000313" key="2">
    <source>
        <dbReference type="EMBL" id="CAD2221326.1"/>
    </source>
</evidence>
<gene>
    <name evidence="2" type="ORF">ADEAN_000885800</name>
</gene>
<dbReference type="InterPro" id="IPR001619">
    <property type="entry name" value="Sec1-like"/>
</dbReference>
<dbReference type="InterPro" id="IPR043127">
    <property type="entry name" value="Sec-1-like_dom3a"/>
</dbReference>
<dbReference type="Gene3D" id="3.40.50.1910">
    <property type="match status" value="1"/>
</dbReference>
<dbReference type="GO" id="GO:0016192">
    <property type="term" value="P:vesicle-mediated transport"/>
    <property type="evidence" value="ECO:0007669"/>
    <property type="project" value="InterPro"/>
</dbReference>
<dbReference type="Gene3D" id="1.25.40.60">
    <property type="match status" value="1"/>
</dbReference>
<dbReference type="Gene3D" id="3.90.830.10">
    <property type="entry name" value="Syntaxin Binding Protein 1, Chain A, domain 2"/>
    <property type="match status" value="1"/>
</dbReference>
<dbReference type="InterPro" id="IPR036045">
    <property type="entry name" value="Sec1-like_sf"/>
</dbReference>
<organism evidence="2 3">
    <name type="scientific">Angomonas deanei</name>
    <dbReference type="NCBI Taxonomy" id="59799"/>
    <lineage>
        <taxon>Eukaryota</taxon>
        <taxon>Discoba</taxon>
        <taxon>Euglenozoa</taxon>
        <taxon>Kinetoplastea</taxon>
        <taxon>Metakinetoplastina</taxon>
        <taxon>Trypanosomatida</taxon>
        <taxon>Trypanosomatidae</taxon>
        <taxon>Strigomonadinae</taxon>
        <taxon>Angomonas</taxon>
    </lineage>
</organism>
<dbReference type="AlphaFoldDB" id="A0A7G2CNA9"/>
<evidence type="ECO:0000256" key="1">
    <source>
        <dbReference type="ARBA" id="ARBA00009884"/>
    </source>
</evidence>